<evidence type="ECO:0000256" key="1">
    <source>
        <dbReference type="ARBA" id="ARBA00004651"/>
    </source>
</evidence>
<feature type="transmembrane region" description="Helical" evidence="7">
    <location>
        <begin position="20"/>
        <end position="39"/>
    </location>
</feature>
<evidence type="ECO:0000256" key="4">
    <source>
        <dbReference type="ARBA" id="ARBA00022692"/>
    </source>
</evidence>
<accession>A0ABY3ENP0</accession>
<sequence>MNNMNSNLNANLDLLNARSAVPAIGRTLIAAIFLISGFGKLMAPGATMAYIGSLGLPAPALGLIGALVLELAGAALLVLGYKTRLVALLLAAYAVVTALIFHHALADQNQMFHFLKNLAMAGGLLQVVAFGAGAFSLDNRRALAERVIA</sequence>
<reference evidence="8 9" key="1">
    <citation type="submission" date="2019-05" db="EMBL/GenBank/DDBJ databases">
        <title>Whole genome sequence analysis of Cupriavidus campinensis S14E4C strain.</title>
        <authorList>
            <person name="Abbaszade G."/>
            <person name="Szabo A."/>
            <person name="Toumi M."/>
            <person name="Toth E."/>
        </authorList>
    </citation>
    <scope>NUCLEOTIDE SEQUENCE [LARGE SCALE GENOMIC DNA]</scope>
    <source>
        <strain evidence="8 9">S14E4C</strain>
    </source>
</reference>
<keyword evidence="5 7" id="KW-1133">Transmembrane helix</keyword>
<feature type="transmembrane region" description="Helical" evidence="7">
    <location>
        <begin position="118"/>
        <end position="137"/>
    </location>
</feature>
<dbReference type="PANTHER" id="PTHR33452:SF1">
    <property type="entry name" value="INNER MEMBRANE PROTEIN YPHA-RELATED"/>
    <property type="match status" value="1"/>
</dbReference>
<comment type="subcellular location">
    <subcellularLocation>
        <location evidence="1">Cell membrane</location>
        <topology evidence="1">Multi-pass membrane protein</topology>
    </subcellularLocation>
</comment>
<keyword evidence="6 7" id="KW-0472">Membrane</keyword>
<dbReference type="Pfam" id="PF07681">
    <property type="entry name" value="DoxX"/>
    <property type="match status" value="1"/>
</dbReference>
<protein>
    <submittedName>
        <fullName evidence="8">DoxX family protein</fullName>
    </submittedName>
</protein>
<proteinExistence type="inferred from homology"/>
<evidence type="ECO:0000313" key="8">
    <source>
        <dbReference type="EMBL" id="TSP12569.1"/>
    </source>
</evidence>
<evidence type="ECO:0000256" key="2">
    <source>
        <dbReference type="ARBA" id="ARBA00006679"/>
    </source>
</evidence>
<keyword evidence="3" id="KW-1003">Cell membrane</keyword>
<evidence type="ECO:0000256" key="7">
    <source>
        <dbReference type="SAM" id="Phobius"/>
    </source>
</evidence>
<evidence type="ECO:0000313" key="9">
    <source>
        <dbReference type="Proteomes" id="UP000318943"/>
    </source>
</evidence>
<evidence type="ECO:0000256" key="5">
    <source>
        <dbReference type="ARBA" id="ARBA00022989"/>
    </source>
</evidence>
<dbReference type="InterPro" id="IPR032808">
    <property type="entry name" value="DoxX"/>
</dbReference>
<dbReference type="Proteomes" id="UP000318943">
    <property type="component" value="Unassembled WGS sequence"/>
</dbReference>
<feature type="transmembrane region" description="Helical" evidence="7">
    <location>
        <begin position="85"/>
        <end position="106"/>
    </location>
</feature>
<dbReference type="EMBL" id="VCIZ01000005">
    <property type="protein sequence ID" value="TSP12569.1"/>
    <property type="molecule type" value="Genomic_DNA"/>
</dbReference>
<feature type="transmembrane region" description="Helical" evidence="7">
    <location>
        <begin position="60"/>
        <end position="79"/>
    </location>
</feature>
<evidence type="ECO:0000256" key="3">
    <source>
        <dbReference type="ARBA" id="ARBA00022475"/>
    </source>
</evidence>
<organism evidence="8 9">
    <name type="scientific">Cupriavidus campinensis</name>
    <dbReference type="NCBI Taxonomy" id="151783"/>
    <lineage>
        <taxon>Bacteria</taxon>
        <taxon>Pseudomonadati</taxon>
        <taxon>Pseudomonadota</taxon>
        <taxon>Betaproteobacteria</taxon>
        <taxon>Burkholderiales</taxon>
        <taxon>Burkholderiaceae</taxon>
        <taxon>Cupriavidus</taxon>
    </lineage>
</organism>
<dbReference type="InterPro" id="IPR051907">
    <property type="entry name" value="DoxX-like_oxidoreductase"/>
</dbReference>
<comment type="caution">
    <text evidence="8">The sequence shown here is derived from an EMBL/GenBank/DDBJ whole genome shotgun (WGS) entry which is preliminary data.</text>
</comment>
<keyword evidence="9" id="KW-1185">Reference proteome</keyword>
<dbReference type="RefSeq" id="WP_144197538.1">
    <property type="nucleotide sequence ID" value="NZ_CAJPVH010000002.1"/>
</dbReference>
<dbReference type="PANTHER" id="PTHR33452">
    <property type="entry name" value="OXIDOREDUCTASE CATD-RELATED"/>
    <property type="match status" value="1"/>
</dbReference>
<evidence type="ECO:0000256" key="6">
    <source>
        <dbReference type="ARBA" id="ARBA00023136"/>
    </source>
</evidence>
<comment type="similarity">
    <text evidence="2">Belongs to the DoxX family.</text>
</comment>
<gene>
    <name evidence="8" type="ORF">FGG12_10090</name>
</gene>
<keyword evidence="4 7" id="KW-0812">Transmembrane</keyword>
<name>A0ABY3ENP0_9BURK</name>